<gene>
    <name evidence="1" type="ordered locus">OTT_0953</name>
</gene>
<dbReference type="AlphaFoldDB" id="B3CSR4"/>
<dbReference type="EMBL" id="AP008981">
    <property type="protein sequence ID" value="BAG40411.1"/>
    <property type="molecule type" value="Genomic_DNA"/>
</dbReference>
<name>B3CSR4_ORITI</name>
<reference evidence="2" key="1">
    <citation type="journal article" date="2008" name="DNA Res.">
        <title>The whole-genome sequencing of the obligate intracellular bacterium Orientia tsutsugamushi revealed massive gene amplification during reductive genome evolution.</title>
        <authorList>
            <person name="Nakayama K."/>
            <person name="Yamashita A."/>
            <person name="Kurokawa K."/>
            <person name="Morimoto T."/>
            <person name="Ogawa M."/>
            <person name="Fukuhara M."/>
            <person name="Urakami H."/>
            <person name="Ohnishi M."/>
            <person name="Uchiyama I."/>
            <person name="Ogura Y."/>
            <person name="Ooka T."/>
            <person name="Oshima K."/>
            <person name="Tamura A."/>
            <person name="Hattori M."/>
            <person name="Hayashi T."/>
        </authorList>
    </citation>
    <scope>NUCLEOTIDE SEQUENCE [LARGE SCALE GENOMIC DNA]</scope>
    <source>
        <strain evidence="2">Ikeda</strain>
    </source>
</reference>
<evidence type="ECO:0000313" key="2">
    <source>
        <dbReference type="Proteomes" id="UP000001033"/>
    </source>
</evidence>
<evidence type="ECO:0000313" key="1">
    <source>
        <dbReference type="EMBL" id="BAG40411.1"/>
    </source>
</evidence>
<dbReference type="HOGENOM" id="CLU_3357386_0_0_5"/>
<dbReference type="KEGG" id="ott:OTT_0953"/>
<proteinExistence type="predicted"/>
<sequence>MAMREAICCDIQLQSCFDYFAAGKKCRNDLDQKQAL</sequence>
<protein>
    <submittedName>
        <fullName evidence="1">Putative conjugative transfer protein TraH</fullName>
    </submittedName>
</protein>
<accession>B3CSR4</accession>
<organism evidence="1 2">
    <name type="scientific">Orientia tsutsugamushi (strain Ikeda)</name>
    <name type="common">Rickettsia tsutsugamushi</name>
    <dbReference type="NCBI Taxonomy" id="334380"/>
    <lineage>
        <taxon>Bacteria</taxon>
        <taxon>Pseudomonadati</taxon>
        <taxon>Pseudomonadota</taxon>
        <taxon>Alphaproteobacteria</taxon>
        <taxon>Rickettsiales</taxon>
        <taxon>Rickettsiaceae</taxon>
        <taxon>Rickettsieae</taxon>
        <taxon>Orientia</taxon>
    </lineage>
</organism>
<dbReference type="Proteomes" id="UP000001033">
    <property type="component" value="Chromosome"/>
</dbReference>